<feature type="region of interest" description="Disordered" evidence="1">
    <location>
        <begin position="170"/>
        <end position="251"/>
    </location>
</feature>
<reference evidence="2 3" key="1">
    <citation type="submission" date="2023-01" db="EMBL/GenBank/DDBJ databases">
        <title>Analysis of 21 Apiospora genomes using comparative genomics revels a genus with tremendous synthesis potential of carbohydrate active enzymes and secondary metabolites.</title>
        <authorList>
            <person name="Sorensen T."/>
        </authorList>
    </citation>
    <scope>NUCLEOTIDE SEQUENCE [LARGE SCALE GENOMIC DNA]</scope>
    <source>
        <strain evidence="2 3">CBS 83171</strain>
    </source>
</reference>
<feature type="compositionally biased region" description="Basic and acidic residues" evidence="1">
    <location>
        <begin position="66"/>
        <end position="84"/>
    </location>
</feature>
<comment type="caution">
    <text evidence="2">The sequence shown here is derived from an EMBL/GenBank/DDBJ whole genome shotgun (WGS) entry which is preliminary data.</text>
</comment>
<feature type="compositionally biased region" description="Basic and acidic residues" evidence="1">
    <location>
        <begin position="110"/>
        <end position="123"/>
    </location>
</feature>
<proteinExistence type="predicted"/>
<name>A0ABR1UQS3_9PEZI</name>
<dbReference type="EMBL" id="JAQQWM010000006">
    <property type="protein sequence ID" value="KAK8060213.1"/>
    <property type="molecule type" value="Genomic_DNA"/>
</dbReference>
<dbReference type="Proteomes" id="UP001446871">
    <property type="component" value="Unassembled WGS sequence"/>
</dbReference>
<keyword evidence="3" id="KW-1185">Reference proteome</keyword>
<feature type="region of interest" description="Disordered" evidence="1">
    <location>
        <begin position="293"/>
        <end position="377"/>
    </location>
</feature>
<feature type="compositionally biased region" description="Basic and acidic residues" evidence="1">
    <location>
        <begin position="234"/>
        <end position="249"/>
    </location>
</feature>
<organism evidence="2 3">
    <name type="scientific">Apiospora saccharicola</name>
    <dbReference type="NCBI Taxonomy" id="335842"/>
    <lineage>
        <taxon>Eukaryota</taxon>
        <taxon>Fungi</taxon>
        <taxon>Dikarya</taxon>
        <taxon>Ascomycota</taxon>
        <taxon>Pezizomycotina</taxon>
        <taxon>Sordariomycetes</taxon>
        <taxon>Xylariomycetidae</taxon>
        <taxon>Amphisphaeriales</taxon>
        <taxon>Apiosporaceae</taxon>
        <taxon>Apiospora</taxon>
    </lineage>
</organism>
<gene>
    <name evidence="2" type="ORF">PG996_010143</name>
</gene>
<feature type="compositionally biased region" description="Basic and acidic residues" evidence="1">
    <location>
        <begin position="1"/>
        <end position="23"/>
    </location>
</feature>
<feature type="compositionally biased region" description="Basic and acidic residues" evidence="1">
    <location>
        <begin position="30"/>
        <end position="55"/>
    </location>
</feature>
<protein>
    <submittedName>
        <fullName evidence="2">Uncharacterized protein</fullName>
    </submittedName>
</protein>
<evidence type="ECO:0000313" key="3">
    <source>
        <dbReference type="Proteomes" id="UP001446871"/>
    </source>
</evidence>
<evidence type="ECO:0000313" key="2">
    <source>
        <dbReference type="EMBL" id="KAK8060213.1"/>
    </source>
</evidence>
<evidence type="ECO:0000256" key="1">
    <source>
        <dbReference type="SAM" id="MobiDB-lite"/>
    </source>
</evidence>
<feature type="compositionally biased region" description="Basic residues" evidence="1">
    <location>
        <begin position="196"/>
        <end position="205"/>
    </location>
</feature>
<feature type="region of interest" description="Disordered" evidence="1">
    <location>
        <begin position="1"/>
        <end position="153"/>
    </location>
</feature>
<feature type="compositionally biased region" description="Basic and acidic residues" evidence="1">
    <location>
        <begin position="330"/>
        <end position="363"/>
    </location>
</feature>
<feature type="compositionally biased region" description="Polar residues" evidence="1">
    <location>
        <begin position="99"/>
        <end position="109"/>
    </location>
</feature>
<accession>A0ABR1UQS3</accession>
<feature type="compositionally biased region" description="Basic and acidic residues" evidence="1">
    <location>
        <begin position="181"/>
        <end position="195"/>
    </location>
</feature>
<feature type="compositionally biased region" description="Basic and acidic residues" evidence="1">
    <location>
        <begin position="293"/>
        <end position="322"/>
    </location>
</feature>
<sequence length="406" mass="44448">MPTPTSDKESSKKPTKDSLKDSAKASAKGHSKEYTKDSFKGSTKDSAKDSTKGSTEDSANDSIMDTYKKSAREVSLERFEKPSEHSSNANGENPDKGLTKTTGHLSGESSTKDSSKTNGEKTENQSTGGSERFPGDSSTKDSTKADSNGPLVSHISSLAKSGLTRVGHYFHASSGDADSEESIRGDGPEPRPNDKKHSRACKYSHGHPPGSSPDAVSEGHVCVLDPEPMTEESGATREKQKKVADHTGQDEVIGVIHPADCEEHPDAKAEHLVADNPRLGKMIAVYQKIEAKQKEVMEKLSKSEEDKERKERVKQEKQEAKEKKHRERHERREQRAREKQERAERRAQEKQERAKRAAEKRESLGTTGGTDGTTDLLPTIMMLNTMSTVTCATSQSCPCPSQSCPR</sequence>